<dbReference type="EMBL" id="UOGL01000475">
    <property type="protein sequence ID" value="VAX40718.1"/>
    <property type="molecule type" value="Genomic_DNA"/>
</dbReference>
<name>A0A3B1DX37_9ZZZZ</name>
<dbReference type="AlphaFoldDB" id="A0A3B1DX37"/>
<dbReference type="Gene3D" id="2.40.10.480">
    <property type="match status" value="1"/>
</dbReference>
<gene>
    <name evidence="2" type="ORF">MNBD_PLANCTO02-3043</name>
</gene>
<feature type="domain" description="Pyrrolo-quinoline quinone repeat" evidence="1">
    <location>
        <begin position="245"/>
        <end position="370"/>
    </location>
</feature>
<dbReference type="InterPro" id="IPR015943">
    <property type="entry name" value="WD40/YVTN_repeat-like_dom_sf"/>
</dbReference>
<dbReference type="GO" id="GO:0004674">
    <property type="term" value="F:protein serine/threonine kinase activity"/>
    <property type="evidence" value="ECO:0007669"/>
    <property type="project" value="UniProtKB-KW"/>
</dbReference>
<dbReference type="PANTHER" id="PTHR34512:SF30">
    <property type="entry name" value="OUTER MEMBRANE PROTEIN ASSEMBLY FACTOR BAMB"/>
    <property type="match status" value="1"/>
</dbReference>
<dbReference type="PANTHER" id="PTHR34512">
    <property type="entry name" value="CELL SURFACE PROTEIN"/>
    <property type="match status" value="1"/>
</dbReference>
<evidence type="ECO:0000259" key="1">
    <source>
        <dbReference type="Pfam" id="PF13360"/>
    </source>
</evidence>
<evidence type="ECO:0000313" key="2">
    <source>
        <dbReference type="EMBL" id="VAX40718.1"/>
    </source>
</evidence>
<proteinExistence type="predicted"/>
<dbReference type="InterPro" id="IPR002372">
    <property type="entry name" value="PQQ_rpt_dom"/>
</dbReference>
<accession>A0A3B1DX37</accession>
<reference evidence="2" key="1">
    <citation type="submission" date="2018-06" db="EMBL/GenBank/DDBJ databases">
        <authorList>
            <person name="Zhirakovskaya E."/>
        </authorList>
    </citation>
    <scope>NUCLEOTIDE SEQUENCE</scope>
</reference>
<dbReference type="EC" id="2.7.1.-" evidence="2"/>
<organism evidence="2">
    <name type="scientific">hydrothermal vent metagenome</name>
    <dbReference type="NCBI Taxonomy" id="652676"/>
    <lineage>
        <taxon>unclassified sequences</taxon>
        <taxon>metagenomes</taxon>
        <taxon>ecological metagenomes</taxon>
    </lineage>
</organism>
<dbReference type="InterPro" id="IPR011047">
    <property type="entry name" value="Quinoprotein_ADH-like_sf"/>
</dbReference>
<dbReference type="Pfam" id="PF13360">
    <property type="entry name" value="PQQ_2"/>
    <property type="match status" value="2"/>
</dbReference>
<dbReference type="Gene3D" id="2.130.10.10">
    <property type="entry name" value="YVTN repeat-like/Quinoprotein amine dehydrogenase"/>
    <property type="match status" value="1"/>
</dbReference>
<keyword evidence="2" id="KW-0418">Kinase</keyword>
<feature type="domain" description="Pyrrolo-quinoline quinone repeat" evidence="1">
    <location>
        <begin position="56"/>
        <end position="223"/>
    </location>
</feature>
<keyword evidence="2" id="KW-0808">Transferase</keyword>
<keyword evidence="2" id="KW-0723">Serine/threonine-protein kinase</keyword>
<protein>
    <submittedName>
        <fullName evidence="2">Probable serine/threonine protein kinase afsK</fullName>
        <ecNumber evidence="2">2.7.1.-</ecNumber>
    </submittedName>
</protein>
<dbReference type="SUPFAM" id="SSF50998">
    <property type="entry name" value="Quinoprotein alcohol dehydrogenase-like"/>
    <property type="match status" value="1"/>
</dbReference>
<sequence length="421" mass="47386">MLLKSVTLMLLIAFSFFVSHLFAEENWHSFRGPFANGHAAATNLPKVWSESKNIKWKTAIHGRGWSSPVIWKNQIWLTTATEEGKEYFAICVDRTTGKVIFDIKLFDVKEPRKIHSTNSYASCTPVIEEGRVYIHFGSYGTACLDTKNGKTIWKRNDLPCNHFRGPGSSPILHEEMLLIHYDGFDYQYIVALDKKSGKTLWKKNRNVDHGTDNGDLMKAYGTPLLIDVNGKQQLISPAAHATLGLNPKTGNEIWRVTYGEHSVASRPLYNNGLLYLTTGFSKSTLMVVKPIGKGDMTKSHVVWKATKSIPSKPSLLIVDDLLYMVHDRGVASCFEAATGKKVWQHRLKGRFSSSPLYADGRIYFCNHDGKTVVIAPGRKFKQLAVNQLGKEKDDGFRASPAAMGNAIYLRNVHYLYRIEKK</sequence>